<dbReference type="GO" id="GO:0000287">
    <property type="term" value="F:magnesium ion binding"/>
    <property type="evidence" value="ECO:0007669"/>
    <property type="project" value="TreeGrafter"/>
</dbReference>
<evidence type="ECO:0000313" key="3">
    <source>
        <dbReference type="EMBL" id="ORY05489.1"/>
    </source>
</evidence>
<dbReference type="GO" id="GO:0010333">
    <property type="term" value="F:terpene synthase activity"/>
    <property type="evidence" value="ECO:0007669"/>
    <property type="project" value="InterPro"/>
</dbReference>
<dbReference type="InterPro" id="IPR050148">
    <property type="entry name" value="Terpene_synthase-like"/>
</dbReference>
<sequence length="981" mass="108013">MKHMDDIWTHAAALVAQLQLGAEWPSSSMSISVYDTAWVSMVAKNSTNGEERRWLFPAAFVTVLDMQHPDGYWGLGMSPSDGILNTMAALLALLEHKSHDNYLGCPPPPTNITVRISKAIIWLGSQLEGLDTSTCVDSVAFELLVPALLGFLAVHGVTFEFPQLDHLLDLAEKKLPKRNPELLYSGNPTTILHSLEAIADKVDFDRLSSAKMRGSMLGSPSSTAIYLMRSSTWDAEAETYLRHAFEQGAGRSSGGFPSAYPIEIFEISWVLSTLLESGIPLHALGSEHVAALSSHLSRTLTASGGTLGFSAEMLPDVDDTAKTLHMMALVGQEPVDPERMNAEFWTPSSFKTYQGEQTSSISANANVLKALLSTQRPQNYATHILTATEFICNAWSTGKLVDKWNTAPEYSAMLVSQALSRLLQVHEEYGMDALPGKLLKLTVPMALTQITCRLLHAQNANGSFGDGSHEVTAYSVLALSAVIPRNSLTAFICEDVTAAIAKAKDFLQPSFMAWKPQKLWIEKVTYSSDLLSTAYCLSAMNAALTTNSRPTRAAVPKSDLLSLFGVLPLFSHMPSRDRTLRLALQESTAFLPFLKAIRTSIFPRTGMANEKYLNVIPLAWVACDYMSPLPLVPNLLLEMMEISMFNYQADEYLETALLGSGEREIRFMRNIVDLVCGNLPVEPPCALSVDQPSRKRKLEHHSSDLAPQSDDVPSQSTLGSTQTILLAFVHRVLDSPFLVQASSSRRKEVQKGLTHYLHAQITSVVSRTQGYSSVNEKSFFDWVHTDGSYDTSCPYSFAYFTCLVSESSSNRAISRSSSSDEPTEIQLFEEEYLLKEVCSRLSVICRLYNDYGSTRRDFEEGNLNSVDFIQGPKGNTQNGHNPTPKQNGVQTNGHQSGGSNGHCGESTLAAKQALLYLAGHERECMKLALEKLQSSHCGLGERFLARLEIIINVTDLFGQIYAVRDIGTRVKQENMEASKHQ</sequence>
<dbReference type="GO" id="GO:0016102">
    <property type="term" value="P:diterpenoid biosynthetic process"/>
    <property type="evidence" value="ECO:0007669"/>
    <property type="project" value="TreeGrafter"/>
</dbReference>
<evidence type="ECO:0000256" key="1">
    <source>
        <dbReference type="ARBA" id="ARBA00006333"/>
    </source>
</evidence>
<accession>A0A1Y1Z5G3</accession>
<feature type="compositionally biased region" description="Polar residues" evidence="2">
    <location>
        <begin position="869"/>
        <end position="894"/>
    </location>
</feature>
<dbReference type="InterPro" id="IPR008930">
    <property type="entry name" value="Terpenoid_cyclase/PrenylTrfase"/>
</dbReference>
<keyword evidence="4" id="KW-1185">Reference proteome</keyword>
<dbReference type="OrthoDB" id="2343925at2759"/>
<organism evidence="3 4">
    <name type="scientific">Clohesyomyces aquaticus</name>
    <dbReference type="NCBI Taxonomy" id="1231657"/>
    <lineage>
        <taxon>Eukaryota</taxon>
        <taxon>Fungi</taxon>
        <taxon>Dikarya</taxon>
        <taxon>Ascomycota</taxon>
        <taxon>Pezizomycotina</taxon>
        <taxon>Dothideomycetes</taxon>
        <taxon>Pleosporomycetidae</taxon>
        <taxon>Pleosporales</taxon>
        <taxon>Lindgomycetaceae</taxon>
        <taxon>Clohesyomyces</taxon>
    </lineage>
</organism>
<reference evidence="3 4" key="1">
    <citation type="submission" date="2016-07" db="EMBL/GenBank/DDBJ databases">
        <title>Pervasive Adenine N6-methylation of Active Genes in Fungi.</title>
        <authorList>
            <consortium name="DOE Joint Genome Institute"/>
            <person name="Mondo S.J."/>
            <person name="Dannebaum R.O."/>
            <person name="Kuo R.C."/>
            <person name="Labutti K."/>
            <person name="Haridas S."/>
            <person name="Kuo A."/>
            <person name="Salamov A."/>
            <person name="Ahrendt S.R."/>
            <person name="Lipzen A."/>
            <person name="Sullivan W."/>
            <person name="Andreopoulos W.B."/>
            <person name="Clum A."/>
            <person name="Lindquist E."/>
            <person name="Daum C."/>
            <person name="Ramamoorthy G.K."/>
            <person name="Gryganskyi A."/>
            <person name="Culley D."/>
            <person name="Magnuson J.K."/>
            <person name="James T.Y."/>
            <person name="O'Malley M.A."/>
            <person name="Stajich J.E."/>
            <person name="Spatafora J.W."/>
            <person name="Visel A."/>
            <person name="Grigoriev I.V."/>
        </authorList>
    </citation>
    <scope>NUCLEOTIDE SEQUENCE [LARGE SCALE GENOMIC DNA]</scope>
    <source>
        <strain evidence="3 4">CBS 115471</strain>
    </source>
</reference>
<evidence type="ECO:0000256" key="2">
    <source>
        <dbReference type="SAM" id="MobiDB-lite"/>
    </source>
</evidence>
<dbReference type="STRING" id="1231657.A0A1Y1Z5G3"/>
<dbReference type="AlphaFoldDB" id="A0A1Y1Z5G3"/>
<evidence type="ECO:0008006" key="5">
    <source>
        <dbReference type="Google" id="ProtNLM"/>
    </source>
</evidence>
<dbReference type="SUPFAM" id="SSF48239">
    <property type="entry name" value="Terpenoid cyclases/Protein prenyltransferases"/>
    <property type="match status" value="2"/>
</dbReference>
<evidence type="ECO:0000313" key="4">
    <source>
        <dbReference type="Proteomes" id="UP000193144"/>
    </source>
</evidence>
<gene>
    <name evidence="3" type="ORF">BCR34DRAFT_590903</name>
</gene>
<dbReference type="Gene3D" id="1.50.10.160">
    <property type="match status" value="1"/>
</dbReference>
<name>A0A1Y1Z5G3_9PLEO</name>
<comment type="similarity">
    <text evidence="1">Belongs to the terpene synthase family.</text>
</comment>
<proteinExistence type="inferred from homology"/>
<dbReference type="Proteomes" id="UP000193144">
    <property type="component" value="Unassembled WGS sequence"/>
</dbReference>
<dbReference type="PANTHER" id="PTHR31739">
    <property type="entry name" value="ENT-COPALYL DIPHOSPHATE SYNTHASE, CHLOROPLASTIC"/>
    <property type="match status" value="1"/>
</dbReference>
<feature type="region of interest" description="Disordered" evidence="2">
    <location>
        <begin position="869"/>
        <end position="903"/>
    </location>
</feature>
<dbReference type="PANTHER" id="PTHR31739:SF25">
    <property type="entry name" value="(E,E)-GERANYLLINALOOL SYNTHASE"/>
    <property type="match status" value="1"/>
</dbReference>
<protein>
    <recommendedName>
        <fullName evidence="5">Ent-kaurene synthase</fullName>
    </recommendedName>
</protein>
<feature type="region of interest" description="Disordered" evidence="2">
    <location>
        <begin position="690"/>
        <end position="717"/>
    </location>
</feature>
<dbReference type="EMBL" id="MCFA01000125">
    <property type="protein sequence ID" value="ORY05489.1"/>
    <property type="molecule type" value="Genomic_DNA"/>
</dbReference>
<comment type="caution">
    <text evidence="3">The sequence shown here is derived from an EMBL/GenBank/DDBJ whole genome shotgun (WGS) entry which is preliminary data.</text>
</comment>
<dbReference type="Gene3D" id="1.50.10.20">
    <property type="match status" value="1"/>
</dbReference>